<evidence type="ECO:0000313" key="4">
    <source>
        <dbReference type="Proteomes" id="UP000831787"/>
    </source>
</evidence>
<dbReference type="PROSITE" id="PS51257">
    <property type="entry name" value="PROKAR_LIPOPROTEIN"/>
    <property type="match status" value="1"/>
</dbReference>
<keyword evidence="4" id="KW-1185">Reference proteome</keyword>
<protein>
    <recommendedName>
        <fullName evidence="5">Lipoprotein</fullName>
    </recommendedName>
</protein>
<feature type="compositionally biased region" description="Basic and acidic residues" evidence="1">
    <location>
        <begin position="83"/>
        <end position="95"/>
    </location>
</feature>
<dbReference type="EMBL" id="CP095073">
    <property type="protein sequence ID" value="UOQ42752.1"/>
    <property type="molecule type" value="Genomic_DNA"/>
</dbReference>
<feature type="chain" id="PRO_5045346161" description="Lipoprotein" evidence="2">
    <location>
        <begin position="23"/>
        <end position="180"/>
    </location>
</feature>
<reference evidence="3 4" key="1">
    <citation type="submission" date="2022-04" db="EMBL/GenBank/DDBJ databases">
        <title>Halobacillus sp. isolated from saltern.</title>
        <authorList>
            <person name="Won M."/>
            <person name="Lee C.-M."/>
            <person name="Woen H.-Y."/>
            <person name="Kwon S.-W."/>
        </authorList>
    </citation>
    <scope>NUCLEOTIDE SEQUENCE [LARGE SCALE GENOMIC DNA]</scope>
    <source>
        <strain evidence="3 4">SSBR10-3</strain>
    </source>
</reference>
<name>A0ABY4EH26_9BACI</name>
<keyword evidence="2" id="KW-0732">Signal</keyword>
<feature type="compositionally biased region" description="Polar residues" evidence="1">
    <location>
        <begin position="19"/>
        <end position="31"/>
    </location>
</feature>
<dbReference type="RefSeq" id="WP_244708113.1">
    <property type="nucleotide sequence ID" value="NZ_CP095073.1"/>
</dbReference>
<organism evidence="3 4">
    <name type="scientific">Halobacillus salinarum</name>
    <dbReference type="NCBI Taxonomy" id="2932257"/>
    <lineage>
        <taxon>Bacteria</taxon>
        <taxon>Bacillati</taxon>
        <taxon>Bacillota</taxon>
        <taxon>Bacilli</taxon>
        <taxon>Bacillales</taxon>
        <taxon>Bacillaceae</taxon>
        <taxon>Halobacillus</taxon>
    </lineage>
</organism>
<evidence type="ECO:0000256" key="1">
    <source>
        <dbReference type="SAM" id="MobiDB-lite"/>
    </source>
</evidence>
<sequence>MKKWLIALGLTSALIAAGCSSSDEGNTNGDSQSEETSDKSNDEQAMKKEVLNAQMNLKDTFHPYQSKISAYQSAVAAEEPDEEQIKSTGEEAKKAAQDAAKEAENYEVKADLSDEAISTYEEALPSLQAYYEGVAEALNNGLKDADLSKAEEKFTEFNDTLGKIYEDVGLNPPDMMKEFS</sequence>
<proteinExistence type="predicted"/>
<accession>A0ABY4EH26</accession>
<gene>
    <name evidence="3" type="ORF">MUN89_12320</name>
</gene>
<feature type="region of interest" description="Disordered" evidence="1">
    <location>
        <begin position="72"/>
        <end position="95"/>
    </location>
</feature>
<evidence type="ECO:0000256" key="2">
    <source>
        <dbReference type="SAM" id="SignalP"/>
    </source>
</evidence>
<dbReference type="SUPFAM" id="SSF57997">
    <property type="entry name" value="Tropomyosin"/>
    <property type="match status" value="1"/>
</dbReference>
<feature type="compositionally biased region" description="Basic and acidic residues" evidence="1">
    <location>
        <begin position="36"/>
        <end position="49"/>
    </location>
</feature>
<evidence type="ECO:0008006" key="5">
    <source>
        <dbReference type="Google" id="ProtNLM"/>
    </source>
</evidence>
<dbReference type="Proteomes" id="UP000831787">
    <property type="component" value="Chromosome"/>
</dbReference>
<evidence type="ECO:0000313" key="3">
    <source>
        <dbReference type="EMBL" id="UOQ42752.1"/>
    </source>
</evidence>
<feature type="signal peptide" evidence="2">
    <location>
        <begin position="1"/>
        <end position="22"/>
    </location>
</feature>
<feature type="region of interest" description="Disordered" evidence="1">
    <location>
        <begin position="19"/>
        <end position="49"/>
    </location>
</feature>